<dbReference type="PROSITE" id="PS51635">
    <property type="entry name" value="PNPLA"/>
    <property type="match status" value="1"/>
</dbReference>
<dbReference type="AlphaFoldDB" id="A0A143YI25"/>
<dbReference type="OrthoDB" id="9770965at2"/>
<evidence type="ECO:0000313" key="9">
    <source>
        <dbReference type="Proteomes" id="UP000199280"/>
    </source>
</evidence>
<evidence type="ECO:0000313" key="8">
    <source>
        <dbReference type="Proteomes" id="UP000076878"/>
    </source>
</evidence>
<feature type="short sequence motif" description="DGA/G" evidence="4">
    <location>
        <begin position="195"/>
        <end position="197"/>
    </location>
</feature>
<keyword evidence="3 4" id="KW-0443">Lipid metabolism</keyword>
<dbReference type="PANTHER" id="PTHR14226:SF29">
    <property type="entry name" value="NEUROPATHY TARGET ESTERASE SWS"/>
    <property type="match status" value="1"/>
</dbReference>
<evidence type="ECO:0000313" key="6">
    <source>
        <dbReference type="EMBL" id="CZQ87570.1"/>
    </source>
</evidence>
<feature type="domain" description="PNPLA" evidence="5">
    <location>
        <begin position="16"/>
        <end position="208"/>
    </location>
</feature>
<feature type="active site" description="Proton acceptor" evidence="4">
    <location>
        <position position="195"/>
    </location>
</feature>
<organism evidence="6 8">
    <name type="scientific">Trichococcus ilyis</name>
    <dbReference type="NCBI Taxonomy" id="640938"/>
    <lineage>
        <taxon>Bacteria</taxon>
        <taxon>Bacillati</taxon>
        <taxon>Bacillota</taxon>
        <taxon>Bacilli</taxon>
        <taxon>Lactobacillales</taxon>
        <taxon>Carnobacteriaceae</taxon>
        <taxon>Trichococcus</taxon>
    </lineage>
</organism>
<reference evidence="6 8" key="1">
    <citation type="submission" date="2016-02" db="EMBL/GenBank/DDBJ databases">
        <authorList>
            <person name="Wen L."/>
            <person name="He K."/>
            <person name="Yang H."/>
        </authorList>
    </citation>
    <scope>NUCLEOTIDE SEQUENCE [LARGE SCALE GENOMIC DNA]</scope>
    <source>
        <strain evidence="6">Trichococcus_R210</strain>
    </source>
</reference>
<evidence type="ECO:0000313" key="7">
    <source>
        <dbReference type="EMBL" id="SEI65404.1"/>
    </source>
</evidence>
<dbReference type="PANTHER" id="PTHR14226">
    <property type="entry name" value="NEUROPATHY TARGET ESTERASE/SWISS CHEESE D.MELANOGASTER"/>
    <property type="match status" value="1"/>
</dbReference>
<dbReference type="EMBL" id="FJNB01000003">
    <property type="protein sequence ID" value="CZQ87570.1"/>
    <property type="molecule type" value="Genomic_DNA"/>
</dbReference>
<evidence type="ECO:0000256" key="4">
    <source>
        <dbReference type="PROSITE-ProRule" id="PRU01161"/>
    </source>
</evidence>
<dbReference type="Gene3D" id="3.40.1090.10">
    <property type="entry name" value="Cytosolic phospholipase A2 catalytic domain"/>
    <property type="match status" value="2"/>
</dbReference>
<name>A0A143YI25_9LACT</name>
<protein>
    <submittedName>
        <fullName evidence="6">Acyl transferase/acyl hydrolase/lysophospholipase</fullName>
    </submittedName>
    <submittedName>
        <fullName evidence="7">NTE family protein</fullName>
    </submittedName>
</protein>
<evidence type="ECO:0000256" key="2">
    <source>
        <dbReference type="ARBA" id="ARBA00022963"/>
    </source>
</evidence>
<evidence type="ECO:0000259" key="5">
    <source>
        <dbReference type="PROSITE" id="PS51635"/>
    </source>
</evidence>
<dbReference type="Proteomes" id="UP000076878">
    <property type="component" value="Unassembled WGS sequence"/>
</dbReference>
<proteinExistence type="predicted"/>
<accession>A0A143YI25</accession>
<reference evidence="7 9" key="2">
    <citation type="submission" date="2016-10" db="EMBL/GenBank/DDBJ databases">
        <authorList>
            <person name="Varghese N."/>
            <person name="Submissions S."/>
        </authorList>
    </citation>
    <scope>NUCLEOTIDE SEQUENCE [LARGE SCALE GENOMIC DNA]</scope>
    <source>
        <strain evidence="7 9">DSM 22150</strain>
    </source>
</reference>
<dbReference type="STRING" id="640938.TR210_619"/>
<evidence type="ECO:0000256" key="3">
    <source>
        <dbReference type="ARBA" id="ARBA00023098"/>
    </source>
</evidence>
<sequence length="302" mass="33354">MDKPRYDEKPKKLLGLSLAGGGLKSFSQLAVLHDLEEHQVAIDAVAGTSMGAVIAALVACGLKAQQIEDALLEAEKNFEESGIFSRPAYKLIQQVREHNNGFVALQSLQQMACSLYEKFGCRMLSDCRMPLAIPSVDIRTSELIVFTNRPDYFSSPSGDWVVYPHDIELGSAVAASCAFPLVFSTACIDGRQLVDGGVMMNLPIPLFDRERFSVLMSVSMIYDAVDRQLASPFNVAIQSLDILIRQLDRQLTKQADIQVNFPIEPHFVFKVGAGQEVINLAKGMLRENPIDYSLLESLRLRG</sequence>
<dbReference type="GO" id="GO:0016042">
    <property type="term" value="P:lipid catabolic process"/>
    <property type="evidence" value="ECO:0007669"/>
    <property type="project" value="UniProtKB-UniRule"/>
</dbReference>
<dbReference type="EMBL" id="FNYT01000002">
    <property type="protein sequence ID" value="SEI65404.1"/>
    <property type="molecule type" value="Genomic_DNA"/>
</dbReference>
<gene>
    <name evidence="7" type="ORF">SAMN05216375_10295</name>
    <name evidence="6" type="ORF">TR210_619</name>
</gene>
<keyword evidence="6" id="KW-0808">Transferase</keyword>
<dbReference type="GO" id="GO:0016740">
    <property type="term" value="F:transferase activity"/>
    <property type="evidence" value="ECO:0007669"/>
    <property type="project" value="UniProtKB-KW"/>
</dbReference>
<dbReference type="InterPro" id="IPR016035">
    <property type="entry name" value="Acyl_Trfase/lysoPLipase"/>
</dbReference>
<dbReference type="Proteomes" id="UP000199280">
    <property type="component" value="Unassembled WGS sequence"/>
</dbReference>
<dbReference type="InterPro" id="IPR002641">
    <property type="entry name" value="PNPLA_dom"/>
</dbReference>
<feature type="short sequence motif" description="GXSXG" evidence="4">
    <location>
        <begin position="47"/>
        <end position="51"/>
    </location>
</feature>
<feature type="active site" description="Nucleophile" evidence="4">
    <location>
        <position position="49"/>
    </location>
</feature>
<keyword evidence="1 4" id="KW-0378">Hydrolase</keyword>
<dbReference type="GO" id="GO:0016787">
    <property type="term" value="F:hydrolase activity"/>
    <property type="evidence" value="ECO:0007669"/>
    <property type="project" value="UniProtKB-UniRule"/>
</dbReference>
<comment type="caution">
    <text evidence="4">Lacks conserved residue(s) required for the propagation of feature annotation.</text>
</comment>
<keyword evidence="9" id="KW-1185">Reference proteome</keyword>
<evidence type="ECO:0000256" key="1">
    <source>
        <dbReference type="ARBA" id="ARBA00022801"/>
    </source>
</evidence>
<dbReference type="RefSeq" id="WP_068621454.1">
    <property type="nucleotide sequence ID" value="NZ_FJNB01000003.1"/>
</dbReference>
<dbReference type="Pfam" id="PF01734">
    <property type="entry name" value="Patatin"/>
    <property type="match status" value="1"/>
</dbReference>
<dbReference type="InterPro" id="IPR050301">
    <property type="entry name" value="NTE"/>
</dbReference>
<keyword evidence="2 4" id="KW-0442">Lipid degradation</keyword>
<dbReference type="SUPFAM" id="SSF52151">
    <property type="entry name" value="FabD/lysophospholipase-like"/>
    <property type="match status" value="1"/>
</dbReference>